<dbReference type="EMBL" id="SZWF01000002">
    <property type="protein sequence ID" value="KAA9395310.1"/>
    <property type="molecule type" value="Genomic_DNA"/>
</dbReference>
<keyword evidence="4 6" id="KW-1133">Transmembrane helix</keyword>
<proteinExistence type="predicted"/>
<evidence type="ECO:0000256" key="4">
    <source>
        <dbReference type="ARBA" id="ARBA00022989"/>
    </source>
</evidence>
<evidence type="ECO:0000256" key="3">
    <source>
        <dbReference type="ARBA" id="ARBA00022692"/>
    </source>
</evidence>
<evidence type="ECO:0000313" key="8">
    <source>
        <dbReference type="EMBL" id="KAA9395310.1"/>
    </source>
</evidence>
<dbReference type="PANTHER" id="PTHR35007">
    <property type="entry name" value="INTEGRAL MEMBRANE PROTEIN-RELATED"/>
    <property type="match status" value="1"/>
</dbReference>
<evidence type="ECO:0000256" key="6">
    <source>
        <dbReference type="SAM" id="Phobius"/>
    </source>
</evidence>
<comment type="subcellular location">
    <subcellularLocation>
        <location evidence="1">Cell membrane</location>
        <topology evidence="1">Multi-pass membrane protein</topology>
    </subcellularLocation>
</comment>
<dbReference type="RefSeq" id="WP_158032735.1">
    <property type="nucleotide sequence ID" value="NZ_ML708611.1"/>
</dbReference>
<keyword evidence="3 6" id="KW-0812">Transmembrane</keyword>
<dbReference type="AlphaFoldDB" id="A0A5J5L103"/>
<comment type="caution">
    <text evidence="8">The sequence shown here is derived from an EMBL/GenBank/DDBJ whole genome shotgun (WGS) entry which is preliminary data.</text>
</comment>
<protein>
    <submittedName>
        <fullName evidence="8">Type II secretion system protein</fullName>
    </submittedName>
</protein>
<dbReference type="InterPro" id="IPR018076">
    <property type="entry name" value="T2SS_GspF_dom"/>
</dbReference>
<feature type="domain" description="Type II secretion system protein GspF" evidence="7">
    <location>
        <begin position="75"/>
        <end position="195"/>
    </location>
</feature>
<reference evidence="8 9" key="1">
    <citation type="submission" date="2019-05" db="EMBL/GenBank/DDBJ databases">
        <title>Kocuria coralli sp. nov., a novel actinobacterium isolated from coral reef seawater.</title>
        <authorList>
            <person name="Li J."/>
        </authorList>
    </citation>
    <scope>NUCLEOTIDE SEQUENCE [LARGE SCALE GENOMIC DNA]</scope>
    <source>
        <strain evidence="8 9">SCSIO 13007</strain>
    </source>
</reference>
<organism evidence="8 9">
    <name type="scientific">Kocuria coralli</name>
    <dbReference type="NCBI Taxonomy" id="1461025"/>
    <lineage>
        <taxon>Bacteria</taxon>
        <taxon>Bacillati</taxon>
        <taxon>Actinomycetota</taxon>
        <taxon>Actinomycetes</taxon>
        <taxon>Micrococcales</taxon>
        <taxon>Micrococcaceae</taxon>
        <taxon>Kocuria</taxon>
    </lineage>
</organism>
<keyword evidence="2" id="KW-1003">Cell membrane</keyword>
<keyword evidence="5 6" id="KW-0472">Membrane</keyword>
<keyword evidence="9" id="KW-1185">Reference proteome</keyword>
<gene>
    <name evidence="8" type="ORF">FCK90_02585</name>
</gene>
<feature type="transmembrane region" description="Helical" evidence="6">
    <location>
        <begin position="176"/>
        <end position="202"/>
    </location>
</feature>
<evidence type="ECO:0000259" key="7">
    <source>
        <dbReference type="Pfam" id="PF00482"/>
    </source>
</evidence>
<dbReference type="GO" id="GO:0005886">
    <property type="term" value="C:plasma membrane"/>
    <property type="evidence" value="ECO:0007669"/>
    <property type="project" value="UniProtKB-SubCell"/>
</dbReference>
<evidence type="ECO:0000256" key="2">
    <source>
        <dbReference type="ARBA" id="ARBA00022475"/>
    </source>
</evidence>
<name>A0A5J5L103_9MICC</name>
<sequence>MNPLSVFITAALLALFLAAGLAVAWLPAHRSRALFALSAIGPVAAAPAGNVARGHEAREREDRAEPPASAAVLVELVVSMLEAGMPVDRSLTVLGQSLGGPSGRALRAVGTGLGLGLPWRQAWASAGDIPVAVQDLRAALTFSSVSGAPSAAALRATSAHVRRLEHRRAEAAAERLAVHLVVPLGLCSLPAFIAWGIVPVLIGLVPELFR</sequence>
<dbReference type="OrthoDB" id="3267562at2"/>
<accession>A0A5J5L103</accession>
<dbReference type="PANTHER" id="PTHR35007:SF3">
    <property type="entry name" value="POSSIBLE CONSERVED ALANINE RICH MEMBRANE PROTEIN"/>
    <property type="match status" value="1"/>
</dbReference>
<dbReference type="Proteomes" id="UP000325957">
    <property type="component" value="Unassembled WGS sequence"/>
</dbReference>
<evidence type="ECO:0000313" key="9">
    <source>
        <dbReference type="Proteomes" id="UP000325957"/>
    </source>
</evidence>
<evidence type="ECO:0000256" key="1">
    <source>
        <dbReference type="ARBA" id="ARBA00004651"/>
    </source>
</evidence>
<evidence type="ECO:0000256" key="5">
    <source>
        <dbReference type="ARBA" id="ARBA00023136"/>
    </source>
</evidence>
<dbReference type="Pfam" id="PF00482">
    <property type="entry name" value="T2SSF"/>
    <property type="match status" value="1"/>
</dbReference>